<dbReference type="InterPro" id="IPR045428">
    <property type="entry name" value="EACC1"/>
</dbReference>
<keyword evidence="1" id="KW-0472">Membrane</keyword>
<keyword evidence="1" id="KW-0812">Transmembrane</keyword>
<feature type="transmembrane region" description="Helical" evidence="1">
    <location>
        <begin position="54"/>
        <end position="77"/>
    </location>
</feature>
<name>A0ABP9BYG6_9ACTN</name>
<comment type="caution">
    <text evidence="2">The sequence shown here is derived from an EMBL/GenBank/DDBJ whole genome shotgun (WGS) entry which is preliminary data.</text>
</comment>
<accession>A0ABP9BYG6</accession>
<dbReference type="Proteomes" id="UP001501265">
    <property type="component" value="Unassembled WGS sequence"/>
</dbReference>
<keyword evidence="1" id="KW-1133">Transmembrane helix</keyword>
<dbReference type="Pfam" id="PF19953">
    <property type="entry name" value="EACC1"/>
    <property type="match status" value="1"/>
</dbReference>
<dbReference type="RefSeq" id="WP_345620522.1">
    <property type="nucleotide sequence ID" value="NZ_BAABIG010000027.1"/>
</dbReference>
<gene>
    <name evidence="2" type="ORF">GCM10023220_33950</name>
</gene>
<keyword evidence="3" id="KW-1185">Reference proteome</keyword>
<sequence>MDERLRIRFEADDPDHQDELRSLLGWLADDRSLRGHVELERITADTPGRMSPDLATILAVISTAAGVAQLPLSYLAWRQSRRHRTAPVTVQVTGSDPAEVEALLRRLRGDAPDDGSGQAGA</sequence>
<organism evidence="2 3">
    <name type="scientific">Streptomyces ziwulingensis</name>
    <dbReference type="NCBI Taxonomy" id="1045501"/>
    <lineage>
        <taxon>Bacteria</taxon>
        <taxon>Bacillati</taxon>
        <taxon>Actinomycetota</taxon>
        <taxon>Actinomycetes</taxon>
        <taxon>Kitasatosporales</taxon>
        <taxon>Streptomycetaceae</taxon>
        <taxon>Streptomyces</taxon>
    </lineage>
</organism>
<evidence type="ECO:0000313" key="3">
    <source>
        <dbReference type="Proteomes" id="UP001501265"/>
    </source>
</evidence>
<evidence type="ECO:0000313" key="2">
    <source>
        <dbReference type="EMBL" id="GAA4802147.1"/>
    </source>
</evidence>
<evidence type="ECO:0000256" key="1">
    <source>
        <dbReference type="SAM" id="Phobius"/>
    </source>
</evidence>
<dbReference type="EMBL" id="BAABIG010000027">
    <property type="protein sequence ID" value="GAA4802147.1"/>
    <property type="molecule type" value="Genomic_DNA"/>
</dbReference>
<protein>
    <submittedName>
        <fullName evidence="2">Uncharacterized protein</fullName>
    </submittedName>
</protein>
<proteinExistence type="predicted"/>
<reference evidence="3" key="1">
    <citation type="journal article" date="2019" name="Int. J. Syst. Evol. Microbiol.">
        <title>The Global Catalogue of Microorganisms (GCM) 10K type strain sequencing project: providing services to taxonomists for standard genome sequencing and annotation.</title>
        <authorList>
            <consortium name="The Broad Institute Genomics Platform"/>
            <consortium name="The Broad Institute Genome Sequencing Center for Infectious Disease"/>
            <person name="Wu L."/>
            <person name="Ma J."/>
        </authorList>
    </citation>
    <scope>NUCLEOTIDE SEQUENCE [LARGE SCALE GENOMIC DNA]</scope>
    <source>
        <strain evidence="3">JCM 18081</strain>
    </source>
</reference>